<name>A0A8J5SU76_ZIZPA</name>
<evidence type="ECO:0000256" key="1">
    <source>
        <dbReference type="SAM" id="MobiDB-lite"/>
    </source>
</evidence>
<evidence type="ECO:0000313" key="3">
    <source>
        <dbReference type="Proteomes" id="UP000729402"/>
    </source>
</evidence>
<evidence type="ECO:0008006" key="4">
    <source>
        <dbReference type="Google" id="ProtNLM"/>
    </source>
</evidence>
<reference evidence="2" key="1">
    <citation type="journal article" date="2021" name="bioRxiv">
        <title>Whole Genome Assembly and Annotation of Northern Wild Rice, Zizania palustris L., Supports a Whole Genome Duplication in the Zizania Genus.</title>
        <authorList>
            <person name="Haas M."/>
            <person name="Kono T."/>
            <person name="Macchietto M."/>
            <person name="Millas R."/>
            <person name="McGilp L."/>
            <person name="Shao M."/>
            <person name="Duquette J."/>
            <person name="Hirsch C.N."/>
            <person name="Kimball J."/>
        </authorList>
    </citation>
    <scope>NUCLEOTIDE SEQUENCE</scope>
    <source>
        <tissue evidence="2">Fresh leaf tissue</tissue>
    </source>
</reference>
<dbReference type="OrthoDB" id="635050at2759"/>
<evidence type="ECO:0000313" key="2">
    <source>
        <dbReference type="EMBL" id="KAG8061749.1"/>
    </source>
</evidence>
<proteinExistence type="predicted"/>
<dbReference type="AlphaFoldDB" id="A0A8J5SU76"/>
<protein>
    <recommendedName>
        <fullName evidence="4">Wall-associated receptor kinase C-terminal domain-containing protein</fullName>
    </recommendedName>
</protein>
<keyword evidence="3" id="KW-1185">Reference proteome</keyword>
<dbReference type="EMBL" id="JAAALK010000286">
    <property type="protein sequence ID" value="KAG8061749.1"/>
    <property type="molecule type" value="Genomic_DNA"/>
</dbReference>
<comment type="caution">
    <text evidence="2">The sequence shown here is derived from an EMBL/GenBank/DDBJ whole genome shotgun (WGS) entry which is preliminary data.</text>
</comment>
<accession>A0A8J5SU76</accession>
<gene>
    <name evidence="2" type="ORF">GUJ93_ZPchr0003g17667</name>
</gene>
<reference evidence="2" key="2">
    <citation type="submission" date="2021-02" db="EMBL/GenBank/DDBJ databases">
        <authorList>
            <person name="Kimball J.A."/>
            <person name="Haas M.W."/>
            <person name="Macchietto M."/>
            <person name="Kono T."/>
            <person name="Duquette J."/>
            <person name="Shao M."/>
        </authorList>
    </citation>
    <scope>NUCLEOTIDE SEQUENCE</scope>
    <source>
        <tissue evidence="2">Fresh leaf tissue</tissue>
    </source>
</reference>
<organism evidence="2 3">
    <name type="scientific">Zizania palustris</name>
    <name type="common">Northern wild rice</name>
    <dbReference type="NCBI Taxonomy" id="103762"/>
    <lineage>
        <taxon>Eukaryota</taxon>
        <taxon>Viridiplantae</taxon>
        <taxon>Streptophyta</taxon>
        <taxon>Embryophyta</taxon>
        <taxon>Tracheophyta</taxon>
        <taxon>Spermatophyta</taxon>
        <taxon>Magnoliopsida</taxon>
        <taxon>Liliopsida</taxon>
        <taxon>Poales</taxon>
        <taxon>Poaceae</taxon>
        <taxon>BOP clade</taxon>
        <taxon>Oryzoideae</taxon>
        <taxon>Oryzeae</taxon>
        <taxon>Zizaniinae</taxon>
        <taxon>Zizania</taxon>
    </lineage>
</organism>
<feature type="region of interest" description="Disordered" evidence="1">
    <location>
        <begin position="112"/>
        <end position="139"/>
    </location>
</feature>
<sequence>MPAGPATWCGGTHAWWRTWWCGQCEQIGGKCGYNQNGEFLGCLCANVLMDSDDCSKTVRVVLHHSLFLLPCFPPPLTLLPCPRYGNPETGTLDEAGAERVIARERLVGYGRLQDPPERLRGGLPDGGVGAAREDPGGAG</sequence>
<dbReference type="Proteomes" id="UP000729402">
    <property type="component" value="Unassembled WGS sequence"/>
</dbReference>